<dbReference type="RefSeq" id="XP_071923505.1">
    <property type="nucleotide sequence ID" value="XM_072067404.1"/>
</dbReference>
<proteinExistence type="inferred from homology"/>
<keyword evidence="4" id="KW-0963">Cytoplasm</keyword>
<evidence type="ECO:0000256" key="4">
    <source>
        <dbReference type="ARBA" id="ARBA00022490"/>
    </source>
</evidence>
<protein>
    <submittedName>
        <fullName evidence="16 17 18">Late blight resistance protein homolog R1B-16</fullName>
    </submittedName>
</protein>
<evidence type="ECO:0000256" key="10">
    <source>
        <dbReference type="ARBA" id="ARBA00022840"/>
    </source>
</evidence>
<dbReference type="InterPro" id="IPR042197">
    <property type="entry name" value="Apaf_helical"/>
</dbReference>
<evidence type="ECO:0000256" key="1">
    <source>
        <dbReference type="ARBA" id="ARBA00002074"/>
    </source>
</evidence>
<gene>
    <name evidence="16 17 18 19 20" type="primary">LOC113712390</name>
</gene>
<evidence type="ECO:0000313" key="19">
    <source>
        <dbReference type="RefSeq" id="XP_071923506.1"/>
    </source>
</evidence>
<evidence type="ECO:0000256" key="3">
    <source>
        <dbReference type="ARBA" id="ARBA00008894"/>
    </source>
</evidence>
<evidence type="ECO:0000313" key="16">
    <source>
        <dbReference type="RefSeq" id="XP_027091590.1"/>
    </source>
</evidence>
<evidence type="ECO:0000256" key="7">
    <source>
        <dbReference type="ARBA" id="ARBA00022737"/>
    </source>
</evidence>
<dbReference type="SUPFAM" id="SSF52058">
    <property type="entry name" value="L domain-like"/>
    <property type="match status" value="1"/>
</dbReference>
<feature type="coiled-coil region" evidence="11">
    <location>
        <begin position="88"/>
        <end position="122"/>
    </location>
</feature>
<organism evidence="15 16">
    <name type="scientific">Coffea arabica</name>
    <name type="common">Arabian coffee</name>
    <dbReference type="NCBI Taxonomy" id="13443"/>
    <lineage>
        <taxon>Eukaryota</taxon>
        <taxon>Viridiplantae</taxon>
        <taxon>Streptophyta</taxon>
        <taxon>Embryophyta</taxon>
        <taxon>Tracheophyta</taxon>
        <taxon>Spermatophyta</taxon>
        <taxon>Magnoliopsida</taxon>
        <taxon>eudicotyledons</taxon>
        <taxon>Gunneridae</taxon>
        <taxon>Pentapetalae</taxon>
        <taxon>asterids</taxon>
        <taxon>lamiids</taxon>
        <taxon>Gentianales</taxon>
        <taxon>Rubiaceae</taxon>
        <taxon>Ixoroideae</taxon>
        <taxon>Gardenieae complex</taxon>
        <taxon>Bertiereae - Coffeeae clade</taxon>
        <taxon>Coffeeae</taxon>
        <taxon>Coffea</taxon>
    </lineage>
</organism>
<evidence type="ECO:0000256" key="9">
    <source>
        <dbReference type="ARBA" id="ARBA00022821"/>
    </source>
</evidence>
<dbReference type="RefSeq" id="XP_071923507.1">
    <property type="nucleotide sequence ID" value="XM_072067406.1"/>
</dbReference>
<dbReference type="Gene3D" id="1.10.8.430">
    <property type="entry name" value="Helical domain of apoptotic protease-activating factors"/>
    <property type="match status" value="1"/>
</dbReference>
<dbReference type="InterPro" id="IPR002182">
    <property type="entry name" value="NB-ARC"/>
</dbReference>
<dbReference type="Gene3D" id="1.20.5.4130">
    <property type="match status" value="1"/>
</dbReference>
<evidence type="ECO:0000313" key="17">
    <source>
        <dbReference type="RefSeq" id="XP_071923504.1"/>
    </source>
</evidence>
<dbReference type="InterPro" id="IPR027417">
    <property type="entry name" value="P-loop_NTPase"/>
</dbReference>
<evidence type="ECO:0000259" key="14">
    <source>
        <dbReference type="Pfam" id="PF23598"/>
    </source>
</evidence>
<dbReference type="Pfam" id="PF00931">
    <property type="entry name" value="NB-ARC"/>
    <property type="match status" value="1"/>
</dbReference>
<evidence type="ECO:0000256" key="5">
    <source>
        <dbReference type="ARBA" id="ARBA00022614"/>
    </source>
</evidence>
<comment type="similarity">
    <text evidence="3">Belongs to the disease resistance NB-LRR family.</text>
</comment>
<keyword evidence="11" id="KW-0175">Coiled coil</keyword>
<dbReference type="InterPro" id="IPR058922">
    <property type="entry name" value="WHD_DRP"/>
</dbReference>
<dbReference type="GeneID" id="113712390"/>
<evidence type="ECO:0000256" key="6">
    <source>
        <dbReference type="ARBA" id="ARBA00022667"/>
    </source>
</evidence>
<keyword evidence="5" id="KW-0433">Leucine-rich repeat</keyword>
<dbReference type="PANTHER" id="PTHR23155:SF1152">
    <property type="entry name" value="AAA+ ATPASE DOMAIN-CONTAINING PROTEIN"/>
    <property type="match status" value="1"/>
</dbReference>
<evidence type="ECO:0000256" key="2">
    <source>
        <dbReference type="ARBA" id="ARBA00004496"/>
    </source>
</evidence>
<dbReference type="CDD" id="cd14798">
    <property type="entry name" value="RX-CC_like"/>
    <property type="match status" value="1"/>
</dbReference>
<evidence type="ECO:0000313" key="18">
    <source>
        <dbReference type="RefSeq" id="XP_071923505.1"/>
    </source>
</evidence>
<dbReference type="CDD" id="cd00882">
    <property type="entry name" value="Ras_like_GTPase"/>
    <property type="match status" value="1"/>
</dbReference>
<feature type="domain" description="NB-ARC" evidence="12">
    <location>
        <begin position="158"/>
        <end position="318"/>
    </location>
</feature>
<evidence type="ECO:0000313" key="15">
    <source>
        <dbReference type="Proteomes" id="UP001652660"/>
    </source>
</evidence>
<reference evidence="15" key="1">
    <citation type="journal article" date="2025" name="Foods">
        <title>Unveiling the Microbial Signatures of Arabica Coffee Cherries: Insights into Ripeness Specific Diversity, Functional Traits, and Implications for Quality and Safety.</title>
        <authorList>
            <consortium name="RefSeq"/>
            <person name="Tenea G.N."/>
            <person name="Cifuentes V."/>
            <person name="Reyes P."/>
            <person name="Cevallos-Vallejos M."/>
        </authorList>
    </citation>
    <scope>NUCLEOTIDE SEQUENCE [LARGE SCALE GENOMIC DNA]</scope>
</reference>
<evidence type="ECO:0000313" key="20">
    <source>
        <dbReference type="RefSeq" id="XP_071923507.1"/>
    </source>
</evidence>
<dbReference type="GO" id="GO:0005524">
    <property type="term" value="F:ATP binding"/>
    <property type="evidence" value="ECO:0007669"/>
    <property type="project" value="UniProtKB-KW"/>
</dbReference>
<dbReference type="InterPro" id="IPR044974">
    <property type="entry name" value="Disease_R_plants"/>
</dbReference>
<feature type="domain" description="Disease resistance R13L4/SHOC-2-like LRR" evidence="14">
    <location>
        <begin position="533"/>
        <end position="849"/>
    </location>
</feature>
<sequence length="875" mass="100761">MAYADITALLENLEFLLQSDPHPILHYKEQVESLHDKVNLLRGFLEESEKRYDRGSMKHLDLEIRDVFYKARKVIDSKLLNVYAAKSAKSWKKARRILRRSLRKLTEKVDFILKKLNKISQKRKNAASADLQAGGPVLGGFSRRVYMENHVVGLNNDLQIVKDQLTQSPLRLETIPIVGMGGVGKTTLARRLYEDPSIVLHFHVRLWVTVSQDFQIRILLQDLCQLGNDNEMNNADLAEHLYKSLKGRRYLIVLDDIWCTEAWDAVKSIFPDDNNGSRIILTSRLKEVAVHANREKPHHIKLLDPVDSWKLLHQKLFVDERCPQELEEVGKEIAAKCQGLPLAIVVVAGYLLKIDRTRDCWDNFADSVASYVTGDPQQCLDIIALSYNQLPPPLKACFLYFGAFPEDREIPVSRLIYLWVAEGFLKQVTGKSLEEIAEECLMDLIDRNLILVRRVSYGRIKTCIIHDILRDLCLREAEKEHFMHVVNHNSHVFHEGKTNAQRLSFHMDCSFPILSTTHIDSVLCFSRFSMYSCFRHSAFKLLKVLDIIRSALNCFPVEILQLGNLRFLALSVTELPSTISHLWNLQTLVLNIYSGCTSLPWKLWTMQQLRHLHFNFCSFLPNPAGAEINGQGDLVLRNLQTLSKLSFSSCTMQVIASLPNLKKLGLYETAEAHVTEKLWLDRVFPSGNLFSSVYPIQSNCWSYISNVAQLHQLEILKLNFINLFAEERRWVPCVDEFPPNLKKLTLSSSYLPWKDMNVLSMLPNLEVLKLKNNAFVGSDWEQYEEGFSRLKYLLIDETDLVHWRATSTQFPSLKHLRLFRCRCLREVPLDFAEIPYLQIIDVYGSYDAVRSVMQIKQEQESVGNDDLLVRFDSAV</sequence>
<comment type="subcellular location">
    <subcellularLocation>
        <location evidence="2">Cytoplasm</location>
    </subcellularLocation>
</comment>
<dbReference type="InterPro" id="IPR038005">
    <property type="entry name" value="RX-like_CC"/>
</dbReference>
<dbReference type="Gene3D" id="3.80.10.10">
    <property type="entry name" value="Ribonuclease Inhibitor"/>
    <property type="match status" value="2"/>
</dbReference>
<dbReference type="Pfam" id="PF23598">
    <property type="entry name" value="LRR_14"/>
    <property type="match status" value="1"/>
</dbReference>
<dbReference type="RefSeq" id="XP_071923506.1">
    <property type="nucleotide sequence ID" value="XM_072067405.1"/>
</dbReference>
<dbReference type="GO" id="GO:0005737">
    <property type="term" value="C:cytoplasm"/>
    <property type="evidence" value="ECO:0007669"/>
    <property type="project" value="UniProtKB-SubCell"/>
</dbReference>
<dbReference type="Gene3D" id="3.40.50.300">
    <property type="entry name" value="P-loop containing nucleotide triphosphate hydrolases"/>
    <property type="match status" value="1"/>
</dbReference>
<dbReference type="RefSeq" id="XP_027091590.1">
    <property type="nucleotide sequence ID" value="XM_027235789.1"/>
</dbReference>
<comment type="function">
    <text evidence="1">Confers resistance to late blight (Phytophthora infestans) races carrying the avirulence gene Avr1. Resistance proteins guard the plant against pathogens that contain an appropriate avirulence protein via an indirect interaction with this avirulence protein. That triggers a defense system including the hypersensitive response, which restricts the pathogen growth.</text>
</comment>
<evidence type="ECO:0000259" key="13">
    <source>
        <dbReference type="Pfam" id="PF23559"/>
    </source>
</evidence>
<dbReference type="GO" id="GO:0009626">
    <property type="term" value="P:plant-type hypersensitive response"/>
    <property type="evidence" value="ECO:0007669"/>
    <property type="project" value="UniProtKB-KW"/>
</dbReference>
<dbReference type="PRINTS" id="PR00364">
    <property type="entry name" value="DISEASERSIST"/>
</dbReference>
<evidence type="ECO:0000259" key="12">
    <source>
        <dbReference type="Pfam" id="PF00931"/>
    </source>
</evidence>
<dbReference type="GO" id="GO:0051607">
    <property type="term" value="P:defense response to virus"/>
    <property type="evidence" value="ECO:0007669"/>
    <property type="project" value="UniProtKB-ARBA"/>
</dbReference>
<keyword evidence="8" id="KW-0547">Nucleotide-binding</keyword>
<dbReference type="Gene3D" id="1.10.10.10">
    <property type="entry name" value="Winged helix-like DNA-binding domain superfamily/Winged helix DNA-binding domain"/>
    <property type="match status" value="1"/>
</dbReference>
<dbReference type="PANTHER" id="PTHR23155">
    <property type="entry name" value="DISEASE RESISTANCE PROTEIN RP"/>
    <property type="match status" value="1"/>
</dbReference>
<dbReference type="Pfam" id="PF23559">
    <property type="entry name" value="WHD_DRP"/>
    <property type="match status" value="1"/>
</dbReference>
<dbReference type="OrthoDB" id="1478287at2759"/>
<keyword evidence="10" id="KW-0067">ATP-binding</keyword>
<keyword evidence="9" id="KW-0611">Plant defense</keyword>
<keyword evidence="15" id="KW-1185">Reference proteome</keyword>
<evidence type="ECO:0000256" key="11">
    <source>
        <dbReference type="SAM" id="Coils"/>
    </source>
</evidence>
<keyword evidence="6" id="KW-0381">Hypersensitive response</keyword>
<keyword evidence="7" id="KW-0677">Repeat</keyword>
<dbReference type="SUPFAM" id="SSF52540">
    <property type="entry name" value="P-loop containing nucleoside triphosphate hydrolases"/>
    <property type="match status" value="1"/>
</dbReference>
<feature type="domain" description="Disease resistance protein winged helix" evidence="13">
    <location>
        <begin position="404"/>
        <end position="473"/>
    </location>
</feature>
<dbReference type="InterPro" id="IPR036388">
    <property type="entry name" value="WH-like_DNA-bd_sf"/>
</dbReference>
<reference evidence="16" key="2">
    <citation type="submission" date="2025-04" db="UniProtKB">
        <authorList>
            <consortium name="RefSeq"/>
        </authorList>
    </citation>
    <scope>IDENTIFICATION</scope>
    <source>
        <tissue evidence="16 17">Leaves</tissue>
    </source>
</reference>
<evidence type="ECO:0000256" key="8">
    <source>
        <dbReference type="ARBA" id="ARBA00022741"/>
    </source>
</evidence>
<dbReference type="AlphaFoldDB" id="A0A6P6UMM3"/>
<dbReference type="Proteomes" id="UP001652660">
    <property type="component" value="Chromosome 10e"/>
</dbReference>
<dbReference type="InterPro" id="IPR055414">
    <property type="entry name" value="LRR_R13L4/SHOC2-like"/>
</dbReference>
<dbReference type="FunFam" id="1.10.10.10:FF:000322">
    <property type="entry name" value="Probable disease resistance protein At1g63360"/>
    <property type="match status" value="1"/>
</dbReference>
<dbReference type="InterPro" id="IPR032675">
    <property type="entry name" value="LRR_dom_sf"/>
</dbReference>
<accession>A0A6P6UMM3</accession>
<name>A0A6P6UMM3_COFAR</name>
<dbReference type="RefSeq" id="XP_071923504.1">
    <property type="nucleotide sequence ID" value="XM_072067403.1"/>
</dbReference>
<dbReference type="FunFam" id="3.40.50.300:FF:001091">
    <property type="entry name" value="Probable disease resistance protein At1g61300"/>
    <property type="match status" value="1"/>
</dbReference>
<dbReference type="GO" id="GO:0043531">
    <property type="term" value="F:ADP binding"/>
    <property type="evidence" value="ECO:0007669"/>
    <property type="project" value="InterPro"/>
</dbReference>